<dbReference type="Pfam" id="PF00723">
    <property type="entry name" value="Glyco_hydro_15"/>
    <property type="match status" value="1"/>
</dbReference>
<keyword evidence="6" id="KW-0325">Glycoprotein</keyword>
<keyword evidence="14" id="KW-1185">Reference proteome</keyword>
<evidence type="ECO:0000259" key="12">
    <source>
        <dbReference type="Pfam" id="PF00723"/>
    </source>
</evidence>
<feature type="domain" description="GH15-like" evidence="12">
    <location>
        <begin position="21"/>
        <end position="123"/>
    </location>
</feature>
<evidence type="ECO:0000256" key="10">
    <source>
        <dbReference type="ARBA" id="ARBA00033442"/>
    </source>
</evidence>
<evidence type="ECO:0000256" key="7">
    <source>
        <dbReference type="ARBA" id="ARBA00023277"/>
    </source>
</evidence>
<proteinExistence type="inferred from homology"/>
<dbReference type="Proteomes" id="UP001642482">
    <property type="component" value="Unassembled WGS sequence"/>
</dbReference>
<comment type="similarity">
    <text evidence="2">Belongs to the glycosyl hydrolase 15 family.</text>
</comment>
<keyword evidence="9" id="KW-0624">Polysaccharide degradation</keyword>
<keyword evidence="4" id="KW-0732">Signal</keyword>
<dbReference type="InterPro" id="IPR012341">
    <property type="entry name" value="6hp_glycosidase-like_sf"/>
</dbReference>
<evidence type="ECO:0000256" key="5">
    <source>
        <dbReference type="ARBA" id="ARBA00022801"/>
    </source>
</evidence>
<sequence>MKLACVTARRVIVIDKLLPYGLGLGELKFNVDGTRVNGAWGRPQGDGPALWAIALIEYSNWLLDQGKDDKVADALWPIIFNDHFYVGNSSGYDLWEVYGFKFFITQNQYKSLVAADQLTGKIEATYTSYVEAPNVLYFLQPY</sequence>
<dbReference type="GO" id="GO:0004339">
    <property type="term" value="F:glucan 1,4-alpha-glucosidase activity"/>
    <property type="evidence" value="ECO:0007669"/>
    <property type="project" value="UniProtKB-EC"/>
</dbReference>
<organism evidence="13 14">
    <name type="scientific">Sporothrix eucalyptigena</name>
    <dbReference type="NCBI Taxonomy" id="1812306"/>
    <lineage>
        <taxon>Eukaryota</taxon>
        <taxon>Fungi</taxon>
        <taxon>Dikarya</taxon>
        <taxon>Ascomycota</taxon>
        <taxon>Pezizomycotina</taxon>
        <taxon>Sordariomycetes</taxon>
        <taxon>Sordariomycetidae</taxon>
        <taxon>Ophiostomatales</taxon>
        <taxon>Ophiostomataceae</taxon>
        <taxon>Sporothrix</taxon>
    </lineage>
</organism>
<dbReference type="EMBL" id="CAWUHD010000143">
    <property type="protein sequence ID" value="CAK7235077.1"/>
    <property type="molecule type" value="Genomic_DNA"/>
</dbReference>
<evidence type="ECO:0000256" key="8">
    <source>
        <dbReference type="ARBA" id="ARBA00023295"/>
    </source>
</evidence>
<evidence type="ECO:0000256" key="1">
    <source>
        <dbReference type="ARBA" id="ARBA00001863"/>
    </source>
</evidence>
<evidence type="ECO:0000256" key="4">
    <source>
        <dbReference type="ARBA" id="ARBA00022729"/>
    </source>
</evidence>
<evidence type="ECO:0000256" key="3">
    <source>
        <dbReference type="ARBA" id="ARBA00012593"/>
    </source>
</evidence>
<evidence type="ECO:0000256" key="11">
    <source>
        <dbReference type="ARBA" id="ARBA00033473"/>
    </source>
</evidence>
<evidence type="ECO:0000313" key="13">
    <source>
        <dbReference type="EMBL" id="CAK7235077.1"/>
    </source>
</evidence>
<dbReference type="EC" id="3.2.1.3" evidence="3"/>
<reference evidence="13 14" key="1">
    <citation type="submission" date="2024-01" db="EMBL/GenBank/DDBJ databases">
        <authorList>
            <person name="Allen C."/>
            <person name="Tagirdzhanova G."/>
        </authorList>
    </citation>
    <scope>NUCLEOTIDE SEQUENCE [LARGE SCALE GENOMIC DNA]</scope>
</reference>
<gene>
    <name evidence="13" type="primary">gla1_2</name>
    <name evidence="13" type="ORF">SEUCBS140593_009160</name>
</gene>
<dbReference type="Gene3D" id="1.50.10.10">
    <property type="match status" value="1"/>
</dbReference>
<name>A0ABP0CSG7_9PEZI</name>
<dbReference type="InterPro" id="IPR008928">
    <property type="entry name" value="6-hairpin_glycosidase_sf"/>
</dbReference>
<evidence type="ECO:0000256" key="6">
    <source>
        <dbReference type="ARBA" id="ARBA00023180"/>
    </source>
</evidence>
<comment type="caution">
    <text evidence="13">The sequence shown here is derived from an EMBL/GenBank/DDBJ whole genome shotgun (WGS) entry which is preliminary data.</text>
</comment>
<keyword evidence="5 13" id="KW-0378">Hydrolase</keyword>
<dbReference type="PRINTS" id="PR00736">
    <property type="entry name" value="GLHYDRLASE15"/>
</dbReference>
<dbReference type="InterPro" id="IPR000165">
    <property type="entry name" value="Glucoamylase"/>
</dbReference>
<accession>A0ABP0CSG7</accession>
<dbReference type="PANTHER" id="PTHR31616">
    <property type="entry name" value="TREHALASE"/>
    <property type="match status" value="1"/>
</dbReference>
<dbReference type="InterPro" id="IPR011613">
    <property type="entry name" value="GH15-like"/>
</dbReference>
<evidence type="ECO:0000313" key="14">
    <source>
        <dbReference type="Proteomes" id="UP001642482"/>
    </source>
</evidence>
<keyword evidence="7" id="KW-0119">Carbohydrate metabolism</keyword>
<protein>
    <recommendedName>
        <fullName evidence="3">glucan 1,4-alpha-glucosidase</fullName>
        <ecNumber evidence="3">3.2.1.3</ecNumber>
    </recommendedName>
    <alternativeName>
        <fullName evidence="11">1,4-alpha-D-glucan glucohydrolase</fullName>
    </alternativeName>
    <alternativeName>
        <fullName evidence="10">Glucan 1,4-alpha-glucosidase</fullName>
    </alternativeName>
</protein>
<dbReference type="PANTHER" id="PTHR31616:SF12">
    <property type="entry name" value="GLUCOAMYLASE"/>
    <property type="match status" value="1"/>
</dbReference>
<dbReference type="SUPFAM" id="SSF48208">
    <property type="entry name" value="Six-hairpin glycosidases"/>
    <property type="match status" value="1"/>
</dbReference>
<comment type="catalytic activity">
    <reaction evidence="1">
        <text>Hydrolysis of terminal (1-&gt;4)-linked alpha-D-glucose residues successively from non-reducing ends of the chains with release of beta-D-glucose.</text>
        <dbReference type="EC" id="3.2.1.3"/>
    </reaction>
</comment>
<keyword evidence="8 13" id="KW-0326">Glycosidase</keyword>
<evidence type="ECO:0000256" key="9">
    <source>
        <dbReference type="ARBA" id="ARBA00023326"/>
    </source>
</evidence>
<evidence type="ECO:0000256" key="2">
    <source>
        <dbReference type="ARBA" id="ARBA00006188"/>
    </source>
</evidence>